<dbReference type="Proteomes" id="UP000316343">
    <property type="component" value="Unassembled WGS sequence"/>
</dbReference>
<name>A0A547PCQ7_9SPHN</name>
<gene>
    <name evidence="2" type="ORF">FGU71_08670</name>
</gene>
<accession>A0A547PCQ7</accession>
<dbReference type="GO" id="GO:0003700">
    <property type="term" value="F:DNA-binding transcription factor activity"/>
    <property type="evidence" value="ECO:0007669"/>
    <property type="project" value="InterPro"/>
</dbReference>
<dbReference type="AlphaFoldDB" id="A0A547PCQ7"/>
<dbReference type="SUPFAM" id="SSF46785">
    <property type="entry name" value="Winged helix' DNA-binding domain"/>
    <property type="match status" value="1"/>
</dbReference>
<dbReference type="Gene3D" id="1.10.10.10">
    <property type="entry name" value="Winged helix-like DNA-binding domain superfamily/Winged helix DNA-binding domain"/>
    <property type="match status" value="1"/>
</dbReference>
<keyword evidence="3" id="KW-1185">Reference proteome</keyword>
<sequence length="147" mass="16461">MSNTKFWASAPQIQNLRQKEGFEGSQSLRDRRAAVFFEISSRAAKVESLPTSWRHPLAWSILLELYRARLELEVASVKTIQIASGGASATVIRHIDALEQSGWVNRDRNADDARVTNLTLSQASIQVLNQWADQRAAKLQTLSSCNH</sequence>
<evidence type="ECO:0000313" key="3">
    <source>
        <dbReference type="Proteomes" id="UP000316343"/>
    </source>
</evidence>
<dbReference type="EMBL" id="VHJK01000001">
    <property type="protein sequence ID" value="TRD11919.1"/>
    <property type="molecule type" value="Genomic_DNA"/>
</dbReference>
<dbReference type="Pfam" id="PF01047">
    <property type="entry name" value="MarR"/>
    <property type="match status" value="1"/>
</dbReference>
<evidence type="ECO:0000259" key="1">
    <source>
        <dbReference type="Pfam" id="PF01047"/>
    </source>
</evidence>
<dbReference type="RefSeq" id="WP_142788192.1">
    <property type="nucleotide sequence ID" value="NZ_VHJK01000001.1"/>
</dbReference>
<protein>
    <submittedName>
        <fullName evidence="2">MarR family transcriptional regulator</fullName>
    </submittedName>
</protein>
<dbReference type="InterPro" id="IPR036388">
    <property type="entry name" value="WH-like_DNA-bd_sf"/>
</dbReference>
<dbReference type="InterPro" id="IPR000835">
    <property type="entry name" value="HTH_MarR-typ"/>
</dbReference>
<evidence type="ECO:0000313" key="2">
    <source>
        <dbReference type="EMBL" id="TRD11919.1"/>
    </source>
</evidence>
<organism evidence="2 3">
    <name type="scientific">Erythrobacter insulae</name>
    <dbReference type="NCBI Taxonomy" id="2584124"/>
    <lineage>
        <taxon>Bacteria</taxon>
        <taxon>Pseudomonadati</taxon>
        <taxon>Pseudomonadota</taxon>
        <taxon>Alphaproteobacteria</taxon>
        <taxon>Sphingomonadales</taxon>
        <taxon>Erythrobacteraceae</taxon>
        <taxon>Erythrobacter/Porphyrobacter group</taxon>
        <taxon>Erythrobacter</taxon>
    </lineage>
</organism>
<dbReference type="InterPro" id="IPR036390">
    <property type="entry name" value="WH_DNA-bd_sf"/>
</dbReference>
<comment type="caution">
    <text evidence="2">The sequence shown here is derived from an EMBL/GenBank/DDBJ whole genome shotgun (WGS) entry which is preliminary data.</text>
</comment>
<reference evidence="2 3" key="1">
    <citation type="submission" date="2019-06" db="EMBL/GenBank/DDBJ databases">
        <title>Erythrobacter insulae sp. nov., isolated from a tidal flat.</title>
        <authorList>
            <person name="Yoon J.-H."/>
        </authorList>
    </citation>
    <scope>NUCLEOTIDE SEQUENCE [LARGE SCALE GENOMIC DNA]</scope>
    <source>
        <strain evidence="2 3">JBTF-M21</strain>
    </source>
</reference>
<feature type="domain" description="HTH marR-type" evidence="1">
    <location>
        <begin position="73"/>
        <end position="115"/>
    </location>
</feature>
<proteinExistence type="predicted"/>
<dbReference type="OrthoDB" id="6195716at2"/>